<organism evidence="1 2">
    <name type="scientific">Choiromyces venosus 120613-1</name>
    <dbReference type="NCBI Taxonomy" id="1336337"/>
    <lineage>
        <taxon>Eukaryota</taxon>
        <taxon>Fungi</taxon>
        <taxon>Dikarya</taxon>
        <taxon>Ascomycota</taxon>
        <taxon>Pezizomycotina</taxon>
        <taxon>Pezizomycetes</taxon>
        <taxon>Pezizales</taxon>
        <taxon>Tuberaceae</taxon>
        <taxon>Choiromyces</taxon>
    </lineage>
</organism>
<keyword evidence="2" id="KW-1185">Reference proteome</keyword>
<accession>A0A3N4ISU9</accession>
<dbReference type="AlphaFoldDB" id="A0A3N4ISU9"/>
<name>A0A3N4ISU9_9PEZI</name>
<evidence type="ECO:0000313" key="2">
    <source>
        <dbReference type="Proteomes" id="UP000276215"/>
    </source>
</evidence>
<sequence>MRGDVVLESLPDPSDILNILLSIGDIDSKYFPKNIWNIIVHYPLLLSNIHLIAE</sequence>
<dbReference type="EMBL" id="ML120654">
    <property type="protein sequence ID" value="RPA88835.1"/>
    <property type="molecule type" value="Genomic_DNA"/>
</dbReference>
<dbReference type="Proteomes" id="UP000276215">
    <property type="component" value="Unassembled WGS sequence"/>
</dbReference>
<reference evidence="1 2" key="1">
    <citation type="journal article" date="2018" name="Nat. Ecol. Evol.">
        <title>Pezizomycetes genomes reveal the molecular basis of ectomycorrhizal truffle lifestyle.</title>
        <authorList>
            <person name="Murat C."/>
            <person name="Payen T."/>
            <person name="Noel B."/>
            <person name="Kuo A."/>
            <person name="Morin E."/>
            <person name="Chen J."/>
            <person name="Kohler A."/>
            <person name="Krizsan K."/>
            <person name="Balestrini R."/>
            <person name="Da Silva C."/>
            <person name="Montanini B."/>
            <person name="Hainaut M."/>
            <person name="Levati E."/>
            <person name="Barry K.W."/>
            <person name="Belfiori B."/>
            <person name="Cichocki N."/>
            <person name="Clum A."/>
            <person name="Dockter R.B."/>
            <person name="Fauchery L."/>
            <person name="Guy J."/>
            <person name="Iotti M."/>
            <person name="Le Tacon F."/>
            <person name="Lindquist E.A."/>
            <person name="Lipzen A."/>
            <person name="Malagnac F."/>
            <person name="Mello A."/>
            <person name="Molinier V."/>
            <person name="Miyauchi S."/>
            <person name="Poulain J."/>
            <person name="Riccioni C."/>
            <person name="Rubini A."/>
            <person name="Sitrit Y."/>
            <person name="Splivallo R."/>
            <person name="Traeger S."/>
            <person name="Wang M."/>
            <person name="Zifcakova L."/>
            <person name="Wipf D."/>
            <person name="Zambonelli A."/>
            <person name="Paolocci F."/>
            <person name="Nowrousian M."/>
            <person name="Ottonello S."/>
            <person name="Baldrian P."/>
            <person name="Spatafora J.W."/>
            <person name="Henrissat B."/>
            <person name="Nagy L.G."/>
            <person name="Aury J.M."/>
            <person name="Wincker P."/>
            <person name="Grigoriev I.V."/>
            <person name="Bonfante P."/>
            <person name="Martin F.M."/>
        </authorList>
    </citation>
    <scope>NUCLEOTIDE SEQUENCE [LARGE SCALE GENOMIC DNA]</scope>
    <source>
        <strain evidence="1 2">120613-1</strain>
    </source>
</reference>
<protein>
    <submittedName>
        <fullName evidence="1">Uncharacterized protein</fullName>
    </submittedName>
</protein>
<evidence type="ECO:0000313" key="1">
    <source>
        <dbReference type="EMBL" id="RPA88835.1"/>
    </source>
</evidence>
<gene>
    <name evidence="1" type="ORF">L873DRAFT_1900492</name>
</gene>
<proteinExistence type="predicted"/>